<protein>
    <submittedName>
        <fullName evidence="2">Uncharacterized protein</fullName>
    </submittedName>
</protein>
<dbReference type="AlphaFoldDB" id="A0A1T0AAY6"/>
<dbReference type="Proteomes" id="UP000190435">
    <property type="component" value="Unassembled WGS sequence"/>
</dbReference>
<feature type="transmembrane region" description="Helical" evidence="1">
    <location>
        <begin position="38"/>
        <end position="62"/>
    </location>
</feature>
<proteinExistence type="predicted"/>
<keyword evidence="3" id="KW-1185">Reference proteome</keyword>
<gene>
    <name evidence="2" type="ORF">B0181_01130</name>
</gene>
<dbReference type="STRING" id="34060.B0181_01130"/>
<keyword evidence="1" id="KW-0812">Transmembrane</keyword>
<accession>A0A1T0AAY6</accession>
<comment type="caution">
    <text evidence="2">The sequence shown here is derived from an EMBL/GenBank/DDBJ whole genome shotgun (WGS) entry which is preliminary data.</text>
</comment>
<evidence type="ECO:0000313" key="2">
    <source>
        <dbReference type="EMBL" id="OOR92887.1"/>
    </source>
</evidence>
<dbReference type="EMBL" id="MUXU01000009">
    <property type="protein sequence ID" value="OOR92887.1"/>
    <property type="molecule type" value="Genomic_DNA"/>
</dbReference>
<keyword evidence="1" id="KW-0472">Membrane</keyword>
<evidence type="ECO:0000256" key="1">
    <source>
        <dbReference type="SAM" id="Phobius"/>
    </source>
</evidence>
<evidence type="ECO:0000313" key="3">
    <source>
        <dbReference type="Proteomes" id="UP000190435"/>
    </source>
</evidence>
<organism evidence="2 3">
    <name type="scientific">Moraxella caviae</name>
    <dbReference type="NCBI Taxonomy" id="34060"/>
    <lineage>
        <taxon>Bacteria</taxon>
        <taxon>Pseudomonadati</taxon>
        <taxon>Pseudomonadota</taxon>
        <taxon>Gammaproteobacteria</taxon>
        <taxon>Moraxellales</taxon>
        <taxon>Moraxellaceae</taxon>
        <taxon>Moraxella</taxon>
    </lineage>
</organism>
<name>A0A1T0AAY6_9GAMM</name>
<sequence>MSLIDFCKSWRFGRNNSPYDTLLCGVWRIFCCQNVWQCLLVGLLAVNLGGWCAGLRLIFLFFNLRFVILTF</sequence>
<reference evidence="2 3" key="1">
    <citation type="submission" date="2017-02" db="EMBL/GenBank/DDBJ databases">
        <title>Draft genome sequence of Moraxella caviae CCUG 355 type strain.</title>
        <authorList>
            <person name="Engstrom-Jakobsson H."/>
            <person name="Salva-Serra F."/>
            <person name="Thorell K."/>
            <person name="Gonzales-Siles L."/>
            <person name="Karlsson R."/>
            <person name="Boulund F."/>
            <person name="Engstrand L."/>
            <person name="Moore E."/>
        </authorList>
    </citation>
    <scope>NUCLEOTIDE SEQUENCE [LARGE SCALE GENOMIC DNA]</scope>
    <source>
        <strain evidence="2 3">CCUG 355</strain>
    </source>
</reference>
<keyword evidence="1" id="KW-1133">Transmembrane helix</keyword>